<sequence length="1348" mass="150474">MDEDSNQSSRSSNQPAMDMYDDESKHRESDSQMTLTYGGSDSELNDTDTLRLEDSDDDQQGSAEPKKPSPKDGIMNENSVSNDRQSLSVSPFEFEPSDKQDEAPERLSVVEDNDDDVGSIIRNRKKISQLIDTDSEEERTELNAPANKESNINEGDEAEQPREDLLKGQSNAKNVTAEKIEESMNRFKSLIDSDSASPANDSDRETAKPKKKKKLKTKKERDQGKSSASKGDPNDLLSSLNLDFSDDENRKSNVGGDESSGSAASHDSGSGSEIDDRSQKKNKSTKSSDDKPQRMSAKAAMEQMQVIQSESQRMAREAAVSVPYHRPKQHTLQEFLSRRTILKPVVRPDKAGNVTMGRKKAAAAIKMTPEQLAAYAKQLEEREKEAMEFFKSESDESEKEAEEAKQCDQAADVEMKSAEEQSPNDTATVPASSEETNLEEQNDPKPTADDVAENVSNGQGPTDNIVAPMDTELGESLRVSDTEDDALDALVNKTSENVDALLASQSEHENLPTQAEPEPVAGPSNPHPVIDYDPFPEPATSILAQKKAELLKDNSIKVFPTLKGDPNMVIDFDAGDVLPKTPSGPDLLLERFVKCSGKKAHKASSLDILSTDKGTVEISTVKLGLEQEERDPNGKEPVPGAAHMKLKQSLWEKMEQARRDSFLKRQQETYPAKKIDDDEEDEEEAVLADKGLADEYDDEEEAECDEDDDEEVVEGKQCDLLDDEAEVDEDDGAAENHGEESNEDEDEGSSDEESEQESKDAPAAADGGKKKSRIIAAFEDSDEDDLEKETDAVNAKTVEKTTTEELFSTLEGNEKFTPSDRNHLETGENMTLLWKDTEEQESTNAQADEEDLLALCSGRFETTQARPPPSTSESLATTQAMTTTPSDFVFTESDRMTAESEPPITTEALFTQRGDQPVDDSELIALCSGTFATQRQTSDLDTEQPLPSEVIAKGKLVIASSDEEDLQQDEDQKRKKKRKRRNLNISDDEEESALEPEEEAIDSADDDNVLEDEEEPERYVDYDSEENEVEVVMTKKDKEKRASAFVENEAELSESEWGSADEDEKDLDRYDMELGDEEKFDQDKLQEELERIHMRRMLEQDKKEVKTLQDMFFEDEEKDGVGRERQFRWRNVETTFSLDYDKKGDEQQKAEGEDSDGETEAQWRKMRFERDMLLKEKKINLDPIDLSESLENERTEDENAEVENNSSIDNQSMLIMQRKITIVRHINTVEASNKPQNSCFLIKKATTLQNTCNASFLARDEETLQRLANLVKMNPETEGLNTATAGKGRNFVFTAVSPAVDKMGSKRSSDAANLNESPSSSAKKMKTVDESPKAESKSKKRLLLAQLM</sequence>
<feature type="compositionally biased region" description="Basic and acidic residues" evidence="4">
    <location>
        <begin position="176"/>
        <end position="191"/>
    </location>
</feature>
<feature type="compositionally biased region" description="Basic and acidic residues" evidence="4">
    <location>
        <begin position="1033"/>
        <end position="1042"/>
    </location>
</feature>
<feature type="compositionally biased region" description="Polar residues" evidence="4">
    <location>
        <begin position="76"/>
        <end position="89"/>
    </location>
</feature>
<feature type="compositionally biased region" description="Basic and acidic residues" evidence="4">
    <location>
        <begin position="1139"/>
        <end position="1152"/>
    </location>
</feature>
<feature type="compositionally biased region" description="Polar residues" evidence="4">
    <location>
        <begin position="1310"/>
        <end position="1322"/>
    </location>
</feature>
<evidence type="ECO:0008006" key="7">
    <source>
        <dbReference type="Google" id="ProtNLM"/>
    </source>
</evidence>
<keyword evidence="3" id="KW-0539">Nucleus</keyword>
<accession>A0ABM1ZIH4</accession>
<feature type="compositionally biased region" description="Low complexity" evidence="4">
    <location>
        <begin position="234"/>
        <end position="243"/>
    </location>
</feature>
<feature type="compositionally biased region" description="Acidic residues" evidence="4">
    <location>
        <begin position="1048"/>
        <end position="1064"/>
    </location>
</feature>
<feature type="compositionally biased region" description="Acidic residues" evidence="4">
    <location>
        <begin position="694"/>
        <end position="712"/>
    </location>
</feature>
<feature type="compositionally biased region" description="Polar residues" evidence="4">
    <location>
        <begin position="861"/>
        <end position="886"/>
    </location>
</feature>
<evidence type="ECO:0000313" key="6">
    <source>
        <dbReference type="Proteomes" id="UP000069940"/>
    </source>
</evidence>
<feature type="compositionally biased region" description="Basic residues" evidence="4">
    <location>
        <begin position="209"/>
        <end position="218"/>
    </location>
</feature>
<evidence type="ECO:0000256" key="2">
    <source>
        <dbReference type="ARBA" id="ARBA00022553"/>
    </source>
</evidence>
<feature type="region of interest" description="Disordered" evidence="4">
    <location>
        <begin position="385"/>
        <end position="481"/>
    </location>
</feature>
<reference evidence="6" key="1">
    <citation type="journal article" date="2015" name="Proc. Natl. Acad. Sci. U.S.A.">
        <title>Genome sequence of the Asian Tiger mosquito, Aedes albopictus, reveals insights into its biology, genetics, and evolution.</title>
        <authorList>
            <person name="Chen X.G."/>
            <person name="Jiang X."/>
            <person name="Gu J."/>
            <person name="Xu M."/>
            <person name="Wu Y."/>
            <person name="Deng Y."/>
            <person name="Zhang C."/>
            <person name="Bonizzoni M."/>
            <person name="Dermauw W."/>
            <person name="Vontas J."/>
            <person name="Armbruster P."/>
            <person name="Huang X."/>
            <person name="Yang Y."/>
            <person name="Zhang H."/>
            <person name="He W."/>
            <person name="Peng H."/>
            <person name="Liu Y."/>
            <person name="Wu K."/>
            <person name="Chen J."/>
            <person name="Lirakis M."/>
            <person name="Topalis P."/>
            <person name="Van Leeuwen T."/>
            <person name="Hall A.B."/>
            <person name="Jiang X."/>
            <person name="Thorpe C."/>
            <person name="Mueller R.L."/>
            <person name="Sun C."/>
            <person name="Waterhouse R.M."/>
            <person name="Yan G."/>
            <person name="Tu Z.J."/>
            <person name="Fang X."/>
            <person name="James A.A."/>
        </authorList>
    </citation>
    <scope>NUCLEOTIDE SEQUENCE [LARGE SCALE GENOMIC DNA]</scope>
    <source>
        <strain evidence="6">Foshan</strain>
    </source>
</reference>
<evidence type="ECO:0000256" key="1">
    <source>
        <dbReference type="ARBA" id="ARBA00004123"/>
    </source>
</evidence>
<dbReference type="PANTHER" id="PTHR14396:SF10">
    <property type="entry name" value="CLASPIN"/>
    <property type="match status" value="1"/>
</dbReference>
<feature type="compositionally biased region" description="Acidic residues" evidence="4">
    <location>
        <begin position="741"/>
        <end position="755"/>
    </location>
</feature>
<feature type="compositionally biased region" description="Basic and acidic residues" evidence="4">
    <location>
        <begin position="812"/>
        <end position="826"/>
    </location>
</feature>
<evidence type="ECO:0000256" key="3">
    <source>
        <dbReference type="ARBA" id="ARBA00023242"/>
    </source>
</evidence>
<reference evidence="5" key="2">
    <citation type="submission" date="2025-05" db="UniProtKB">
        <authorList>
            <consortium name="EnsemblMetazoa"/>
        </authorList>
    </citation>
    <scope>IDENTIFICATION</scope>
    <source>
        <strain evidence="5">Foshan</strain>
    </source>
</reference>
<evidence type="ECO:0000313" key="5">
    <source>
        <dbReference type="EnsemblMetazoa" id="AALFPA23_018806.P27641"/>
    </source>
</evidence>
<dbReference type="RefSeq" id="XP_019528069.4">
    <property type="nucleotide sequence ID" value="XM_019672524.4"/>
</dbReference>
<feature type="compositionally biased region" description="Basic and acidic residues" evidence="4">
    <location>
        <begin position="650"/>
        <end position="676"/>
    </location>
</feature>
<organism evidence="5 6">
    <name type="scientific">Aedes albopictus</name>
    <name type="common">Asian tiger mosquito</name>
    <name type="synonym">Stegomyia albopicta</name>
    <dbReference type="NCBI Taxonomy" id="7160"/>
    <lineage>
        <taxon>Eukaryota</taxon>
        <taxon>Metazoa</taxon>
        <taxon>Ecdysozoa</taxon>
        <taxon>Arthropoda</taxon>
        <taxon>Hexapoda</taxon>
        <taxon>Insecta</taxon>
        <taxon>Pterygota</taxon>
        <taxon>Neoptera</taxon>
        <taxon>Endopterygota</taxon>
        <taxon>Diptera</taxon>
        <taxon>Nematocera</taxon>
        <taxon>Culicoidea</taxon>
        <taxon>Culicidae</taxon>
        <taxon>Culicinae</taxon>
        <taxon>Aedini</taxon>
        <taxon>Aedes</taxon>
        <taxon>Stegomyia</taxon>
    </lineage>
</organism>
<feature type="compositionally biased region" description="Acidic residues" evidence="4">
    <location>
        <begin position="720"/>
        <end position="733"/>
    </location>
</feature>
<dbReference type="EnsemblMetazoa" id="AALFPA23_018806.R27641">
    <property type="protein sequence ID" value="AALFPA23_018806.P27641"/>
    <property type="gene ID" value="AALFPA23_018806"/>
</dbReference>
<feature type="compositionally biased region" description="Acidic residues" evidence="4">
    <location>
        <begin position="779"/>
        <end position="788"/>
    </location>
</feature>
<protein>
    <recommendedName>
        <fullName evidence="7">Claspin</fullName>
    </recommendedName>
</protein>
<feature type="region of interest" description="Disordered" evidence="4">
    <location>
        <begin position="1"/>
        <end position="325"/>
    </location>
</feature>
<dbReference type="GeneID" id="109400053"/>
<keyword evidence="6" id="KW-1185">Reference proteome</keyword>
<comment type="subcellular location">
    <subcellularLocation>
        <location evidence="1">Nucleus</location>
    </subcellularLocation>
</comment>
<keyword evidence="2" id="KW-0597">Phosphoprotein</keyword>
<feature type="compositionally biased region" description="Acidic residues" evidence="4">
    <location>
        <begin position="677"/>
        <end position="686"/>
    </location>
</feature>
<feature type="compositionally biased region" description="Basic and acidic residues" evidence="4">
    <location>
        <begin position="1326"/>
        <end position="1337"/>
    </location>
</feature>
<feature type="compositionally biased region" description="Polar residues" evidence="4">
    <location>
        <begin position="1"/>
        <end position="15"/>
    </location>
</feature>
<evidence type="ECO:0000256" key="4">
    <source>
        <dbReference type="SAM" id="MobiDB-lite"/>
    </source>
</evidence>
<feature type="region of interest" description="Disordered" evidence="4">
    <location>
        <begin position="957"/>
        <end position="1064"/>
    </location>
</feature>
<feature type="compositionally biased region" description="Acidic residues" evidence="4">
    <location>
        <begin position="986"/>
        <end position="1029"/>
    </location>
</feature>
<feature type="region of interest" description="Disordered" evidence="4">
    <location>
        <begin position="502"/>
        <end position="537"/>
    </location>
</feature>
<dbReference type="PANTHER" id="PTHR14396">
    <property type="entry name" value="CLASPIN"/>
    <property type="match status" value="1"/>
</dbReference>
<feature type="compositionally biased region" description="Basic and acidic residues" evidence="4">
    <location>
        <begin position="385"/>
        <end position="394"/>
    </location>
</feature>
<feature type="compositionally biased region" description="Basic and acidic residues" evidence="4">
    <location>
        <begin position="625"/>
        <end position="634"/>
    </location>
</feature>
<dbReference type="Proteomes" id="UP000069940">
    <property type="component" value="Unassembled WGS sequence"/>
</dbReference>
<feature type="region of interest" description="Disordered" evidence="4">
    <location>
        <begin position="1302"/>
        <end position="1348"/>
    </location>
</feature>
<name>A0ABM1ZIH4_AEDAL</name>
<feature type="region of interest" description="Disordered" evidence="4">
    <location>
        <begin position="861"/>
        <end position="922"/>
    </location>
</feature>
<feature type="region of interest" description="Disordered" evidence="4">
    <location>
        <begin position="1139"/>
        <end position="1160"/>
    </location>
</feature>
<proteinExistence type="predicted"/>
<feature type="compositionally biased region" description="Low complexity" evidence="4">
    <location>
        <begin position="255"/>
        <end position="272"/>
    </location>
</feature>
<feature type="region of interest" description="Disordered" evidence="4">
    <location>
        <begin position="622"/>
        <end position="826"/>
    </location>
</feature>
<feature type="compositionally biased region" description="Polar residues" evidence="4">
    <location>
        <begin position="420"/>
        <end position="435"/>
    </location>
</feature>
<dbReference type="InterPro" id="IPR024146">
    <property type="entry name" value="Claspin"/>
</dbReference>
<feature type="compositionally biased region" description="Basic and acidic residues" evidence="4">
    <location>
        <begin position="96"/>
        <end position="109"/>
    </location>
</feature>